<dbReference type="InterPro" id="IPR015853">
    <property type="entry name" value="ABC_transpr_FbpC"/>
</dbReference>
<evidence type="ECO:0000256" key="6">
    <source>
        <dbReference type="ARBA" id="ARBA00023004"/>
    </source>
</evidence>
<dbReference type="PANTHER" id="PTHR42781">
    <property type="entry name" value="SPERMIDINE/PUTRESCINE IMPORT ATP-BINDING PROTEIN POTA"/>
    <property type="match status" value="1"/>
</dbReference>
<proteinExistence type="predicted"/>
<reference evidence="11" key="1">
    <citation type="submission" date="2019-11" db="EMBL/GenBank/DDBJ databases">
        <title>Isolation and characterization of two novel species in the genus Thiomicrorhabdus.</title>
        <authorList>
            <person name="Mochizuki J."/>
            <person name="Kojima H."/>
            <person name="Fukui M."/>
        </authorList>
    </citation>
    <scope>NUCLEOTIDE SEQUENCE [LARGE SCALE GENOMIC DNA]</scope>
    <source>
        <strain evidence="11">aks77</strain>
    </source>
</reference>
<evidence type="ECO:0000313" key="10">
    <source>
        <dbReference type="EMBL" id="BBP44676.1"/>
    </source>
</evidence>
<evidence type="ECO:0000256" key="4">
    <source>
        <dbReference type="ARBA" id="ARBA00022741"/>
    </source>
</evidence>
<name>A0A6F8PRG7_9GAMM</name>
<dbReference type="PANTHER" id="PTHR42781:SF4">
    <property type="entry name" value="SPERMIDINE_PUTRESCINE IMPORT ATP-BINDING PROTEIN POTA"/>
    <property type="match status" value="1"/>
</dbReference>
<dbReference type="PROSITE" id="PS50893">
    <property type="entry name" value="ABC_TRANSPORTER_2"/>
    <property type="match status" value="1"/>
</dbReference>
<evidence type="ECO:0000256" key="1">
    <source>
        <dbReference type="ARBA" id="ARBA00022448"/>
    </source>
</evidence>
<dbReference type="InterPro" id="IPR003593">
    <property type="entry name" value="AAA+_ATPase"/>
</dbReference>
<dbReference type="InterPro" id="IPR017871">
    <property type="entry name" value="ABC_transporter-like_CS"/>
</dbReference>
<keyword evidence="1" id="KW-0813">Transport</keyword>
<keyword evidence="3" id="KW-0410">Iron transport</keyword>
<evidence type="ECO:0000256" key="8">
    <source>
        <dbReference type="ARBA" id="ARBA00023136"/>
    </source>
</evidence>
<keyword evidence="2" id="KW-1003">Cell membrane</keyword>
<evidence type="ECO:0000256" key="3">
    <source>
        <dbReference type="ARBA" id="ARBA00022496"/>
    </source>
</evidence>
<dbReference type="GO" id="GO:0005524">
    <property type="term" value="F:ATP binding"/>
    <property type="evidence" value="ECO:0007669"/>
    <property type="project" value="UniProtKB-KW"/>
</dbReference>
<dbReference type="EMBL" id="AP021889">
    <property type="protein sequence ID" value="BBP44676.1"/>
    <property type="molecule type" value="Genomic_DNA"/>
</dbReference>
<evidence type="ECO:0000256" key="7">
    <source>
        <dbReference type="ARBA" id="ARBA00023065"/>
    </source>
</evidence>
<dbReference type="PROSITE" id="PS00211">
    <property type="entry name" value="ABC_TRANSPORTER_1"/>
    <property type="match status" value="1"/>
</dbReference>
<organism evidence="10 11">
    <name type="scientific">Thiosulfatimonas sediminis</name>
    <dbReference type="NCBI Taxonomy" id="2675054"/>
    <lineage>
        <taxon>Bacteria</taxon>
        <taxon>Pseudomonadati</taxon>
        <taxon>Pseudomonadota</taxon>
        <taxon>Gammaproteobacteria</taxon>
        <taxon>Thiotrichales</taxon>
        <taxon>Piscirickettsiaceae</taxon>
        <taxon>Thiosulfatimonas</taxon>
    </lineage>
</organism>
<sequence>MLALEKVTVIHDQLPVLNTCDLQLAAGEIVGLMGESGSGKTTLLRTIAGFQRLHQGEVMVAGRCLSCTQYCTAPEQRGISMVFQDYALFPHLTVQENIAFGLKRLSKAERAIRVDELAQMMDIQSLLARYPHELSGGQQQRVAIARAMAPKPDLLLLDEPFSNLDRPLAMRLAQTLREWIKHENISALVVTHSADEAQVLCDRMAHLRGGVLHFDHQSVA</sequence>
<dbReference type="GO" id="GO:0015408">
    <property type="term" value="F:ABC-type ferric iron transporter activity"/>
    <property type="evidence" value="ECO:0007669"/>
    <property type="project" value="InterPro"/>
</dbReference>
<evidence type="ECO:0000259" key="9">
    <source>
        <dbReference type="PROSITE" id="PS50893"/>
    </source>
</evidence>
<dbReference type="Proteomes" id="UP000501726">
    <property type="component" value="Chromosome"/>
</dbReference>
<feature type="domain" description="ABC transporter" evidence="9">
    <location>
        <begin position="2"/>
        <end position="219"/>
    </location>
</feature>
<dbReference type="GO" id="GO:0016020">
    <property type="term" value="C:membrane"/>
    <property type="evidence" value="ECO:0007669"/>
    <property type="project" value="InterPro"/>
</dbReference>
<evidence type="ECO:0000313" key="11">
    <source>
        <dbReference type="Proteomes" id="UP000501726"/>
    </source>
</evidence>
<keyword evidence="4" id="KW-0547">Nucleotide-binding</keyword>
<dbReference type="Pfam" id="PF00005">
    <property type="entry name" value="ABC_tran"/>
    <property type="match status" value="1"/>
</dbReference>
<evidence type="ECO:0000256" key="2">
    <source>
        <dbReference type="ARBA" id="ARBA00022475"/>
    </source>
</evidence>
<dbReference type="KEGG" id="tse:THMIRHAS_00490"/>
<gene>
    <name evidence="10" type="ORF">THMIRHAS_00490</name>
</gene>
<keyword evidence="8" id="KW-0472">Membrane</keyword>
<evidence type="ECO:0000256" key="5">
    <source>
        <dbReference type="ARBA" id="ARBA00022840"/>
    </source>
</evidence>
<dbReference type="RefSeq" id="WP_173269165.1">
    <property type="nucleotide sequence ID" value="NZ_AP021889.1"/>
</dbReference>
<dbReference type="Gene3D" id="3.40.50.300">
    <property type="entry name" value="P-loop containing nucleotide triphosphate hydrolases"/>
    <property type="match status" value="1"/>
</dbReference>
<dbReference type="InterPro" id="IPR003439">
    <property type="entry name" value="ABC_transporter-like_ATP-bd"/>
</dbReference>
<dbReference type="InterPro" id="IPR027417">
    <property type="entry name" value="P-loop_NTPase"/>
</dbReference>
<keyword evidence="7" id="KW-0406">Ion transport</keyword>
<keyword evidence="6" id="KW-0408">Iron</keyword>
<dbReference type="GO" id="GO:0016887">
    <property type="term" value="F:ATP hydrolysis activity"/>
    <property type="evidence" value="ECO:0007669"/>
    <property type="project" value="InterPro"/>
</dbReference>
<dbReference type="InterPro" id="IPR050093">
    <property type="entry name" value="ABC_SmlMolc_Importer"/>
</dbReference>
<dbReference type="AlphaFoldDB" id="A0A6F8PRG7"/>
<dbReference type="CDD" id="cd03259">
    <property type="entry name" value="ABC_Carb_Solutes_like"/>
    <property type="match status" value="1"/>
</dbReference>
<protein>
    <recommendedName>
        <fullName evidence="9">ABC transporter domain-containing protein</fullName>
    </recommendedName>
</protein>
<dbReference type="SUPFAM" id="SSF52540">
    <property type="entry name" value="P-loop containing nucleoside triphosphate hydrolases"/>
    <property type="match status" value="1"/>
</dbReference>
<keyword evidence="11" id="KW-1185">Reference proteome</keyword>
<accession>A0A6F8PRG7</accession>
<keyword evidence="5" id="KW-0067">ATP-binding</keyword>
<dbReference type="SMART" id="SM00382">
    <property type="entry name" value="AAA"/>
    <property type="match status" value="1"/>
</dbReference>